<evidence type="ECO:0000313" key="5">
    <source>
        <dbReference type="EMBL" id="KAK4522848.1"/>
    </source>
</evidence>
<accession>A0AAV9I6W2</accession>
<evidence type="ECO:0000256" key="4">
    <source>
        <dbReference type="ARBA" id="ARBA00038314"/>
    </source>
</evidence>
<dbReference type="Pfam" id="PF13489">
    <property type="entry name" value="Methyltransf_23"/>
    <property type="match status" value="1"/>
</dbReference>
<dbReference type="AlphaFoldDB" id="A0AAV9I6W2"/>
<dbReference type="GO" id="GO:0016740">
    <property type="term" value="F:transferase activity"/>
    <property type="evidence" value="ECO:0007669"/>
    <property type="project" value="UniProtKB-KW"/>
</dbReference>
<reference evidence="5 6" key="1">
    <citation type="submission" date="2022-07" db="EMBL/GenBank/DDBJ databases">
        <title>Genome-wide signatures of adaptation to extreme environments.</title>
        <authorList>
            <person name="Cho C.H."/>
            <person name="Yoon H.S."/>
        </authorList>
    </citation>
    <scope>NUCLEOTIDE SEQUENCE [LARGE SCALE GENOMIC DNA]</scope>
    <source>
        <strain evidence="5 6">108.79 E11</strain>
    </source>
</reference>
<comment type="similarity">
    <text evidence="4">Belongs to the class I-like SAM-binding methyltransferase superfamily.</text>
</comment>
<evidence type="ECO:0008006" key="7">
    <source>
        <dbReference type="Google" id="ProtNLM"/>
    </source>
</evidence>
<gene>
    <name evidence="5" type="ORF">GAYE_PCTG30G0738</name>
</gene>
<keyword evidence="2" id="KW-0808">Transferase</keyword>
<sequence>MDQIDPQVVPLFRGLSLEQVYEKGREIQRKALEREFNYRCVEGFYFLRIGLRKNPLFELVQQAKDLKECCVLEIGCAFGVDGRDLVLMQGVKPENYLGVDVSSAFIELGFELFEDKEKMENLFVVKNVADEDFCSFVKSKLKRVDIVVATLVLHVIPKENQDFVRKVYQLVEPYQGIFIGETMGIDLPDEQPFYFERHGSPRICHTSRSLTKMLKEAGFKKVETTFLSRWTRGGEGVSATSKDDEDKVKNRARLAFVAFV</sequence>
<organism evidence="5 6">
    <name type="scientific">Galdieria yellowstonensis</name>
    <dbReference type="NCBI Taxonomy" id="3028027"/>
    <lineage>
        <taxon>Eukaryota</taxon>
        <taxon>Rhodophyta</taxon>
        <taxon>Bangiophyceae</taxon>
        <taxon>Galdieriales</taxon>
        <taxon>Galdieriaceae</taxon>
        <taxon>Galdieria</taxon>
    </lineage>
</organism>
<dbReference type="PANTHER" id="PTHR35897:SF1">
    <property type="entry name" value="METHYLTRANSFERASE AUSD"/>
    <property type="match status" value="1"/>
</dbReference>
<dbReference type="PANTHER" id="PTHR35897">
    <property type="entry name" value="METHYLTRANSFERASE AUSD"/>
    <property type="match status" value="1"/>
</dbReference>
<name>A0AAV9I6W2_9RHOD</name>
<dbReference type="EMBL" id="JANCYU010000008">
    <property type="protein sequence ID" value="KAK4522848.1"/>
    <property type="molecule type" value="Genomic_DNA"/>
</dbReference>
<dbReference type="CDD" id="cd02440">
    <property type="entry name" value="AdoMet_MTases"/>
    <property type="match status" value="1"/>
</dbReference>
<dbReference type="Proteomes" id="UP001300502">
    <property type="component" value="Unassembled WGS sequence"/>
</dbReference>
<dbReference type="Gene3D" id="3.40.50.150">
    <property type="entry name" value="Vaccinia Virus protein VP39"/>
    <property type="match status" value="1"/>
</dbReference>
<comment type="pathway">
    <text evidence="1">Secondary metabolite biosynthesis.</text>
</comment>
<proteinExistence type="inferred from homology"/>
<dbReference type="InterPro" id="IPR029063">
    <property type="entry name" value="SAM-dependent_MTases_sf"/>
</dbReference>
<dbReference type="SUPFAM" id="SSF53335">
    <property type="entry name" value="S-adenosyl-L-methionine-dependent methyltransferases"/>
    <property type="match status" value="1"/>
</dbReference>
<evidence type="ECO:0000256" key="1">
    <source>
        <dbReference type="ARBA" id="ARBA00005179"/>
    </source>
</evidence>
<evidence type="ECO:0000256" key="2">
    <source>
        <dbReference type="ARBA" id="ARBA00022679"/>
    </source>
</evidence>
<dbReference type="InterPro" id="IPR051654">
    <property type="entry name" value="Meroterpenoid_MTases"/>
</dbReference>
<protein>
    <recommendedName>
        <fullName evidence="7">Methyltransferase domain-containing protein</fullName>
    </recommendedName>
</protein>
<comment type="caution">
    <text evidence="5">The sequence shown here is derived from an EMBL/GenBank/DDBJ whole genome shotgun (WGS) entry which is preliminary data.</text>
</comment>
<evidence type="ECO:0000313" key="6">
    <source>
        <dbReference type="Proteomes" id="UP001300502"/>
    </source>
</evidence>
<evidence type="ECO:0000256" key="3">
    <source>
        <dbReference type="ARBA" id="ARBA00022691"/>
    </source>
</evidence>
<keyword evidence="3" id="KW-0949">S-adenosyl-L-methionine</keyword>
<keyword evidence="6" id="KW-1185">Reference proteome</keyword>